<organism evidence="1">
    <name type="scientific">uncultured Caudovirales phage</name>
    <dbReference type="NCBI Taxonomy" id="2100421"/>
    <lineage>
        <taxon>Viruses</taxon>
        <taxon>Duplodnaviria</taxon>
        <taxon>Heunggongvirae</taxon>
        <taxon>Uroviricota</taxon>
        <taxon>Caudoviricetes</taxon>
        <taxon>Peduoviridae</taxon>
        <taxon>Maltschvirus</taxon>
        <taxon>Maltschvirus maltsch</taxon>
    </lineage>
</organism>
<proteinExistence type="predicted"/>
<dbReference type="Gene3D" id="3.40.630.30">
    <property type="match status" value="1"/>
</dbReference>
<evidence type="ECO:0000313" key="1">
    <source>
        <dbReference type="EMBL" id="CAB5212681.1"/>
    </source>
</evidence>
<sequence>MSDRAIESIYQSVKERLHLTFDEFKEALKDWDFVELTEQDQLIGAVMIKDNELHVGYSQKPTASIRGHIKKTLSELIEKYGSAVTSVTKGNEKGLKFCKRIGFEIVGEDQGKIYMKCDRCNYVLK</sequence>
<dbReference type="InterPro" id="IPR016181">
    <property type="entry name" value="Acyl_CoA_acyltransferase"/>
</dbReference>
<dbReference type="SUPFAM" id="SSF55729">
    <property type="entry name" value="Acyl-CoA N-acyltransferases (Nat)"/>
    <property type="match status" value="1"/>
</dbReference>
<gene>
    <name evidence="1" type="ORF">UFOVP194_41</name>
</gene>
<reference evidence="1" key="1">
    <citation type="submission" date="2020-05" db="EMBL/GenBank/DDBJ databases">
        <authorList>
            <person name="Chiriac C."/>
            <person name="Salcher M."/>
            <person name="Ghai R."/>
            <person name="Kavagutti S V."/>
        </authorList>
    </citation>
    <scope>NUCLEOTIDE SEQUENCE</scope>
</reference>
<protein>
    <submittedName>
        <fullName evidence="1">Uncharacterized protein</fullName>
    </submittedName>
</protein>
<name>A0A6J7WKJ1_9CAUD</name>
<dbReference type="EMBL" id="LR798238">
    <property type="protein sequence ID" value="CAB5212681.1"/>
    <property type="molecule type" value="Genomic_DNA"/>
</dbReference>
<accession>A0A6J7WKJ1</accession>